<dbReference type="HOGENOM" id="CLU_092688_2_2_7"/>
<comment type="subcellular location">
    <subcellularLocation>
        <location evidence="2">Cytoplasm</location>
    </subcellularLocation>
</comment>
<dbReference type="NCBIfam" id="TIGR00090">
    <property type="entry name" value="rsfS_iojap_ybeB"/>
    <property type="match status" value="1"/>
</dbReference>
<dbReference type="PANTHER" id="PTHR21043:SF0">
    <property type="entry name" value="MITOCHONDRIAL ASSEMBLY OF RIBOSOMAL LARGE SUBUNIT PROTEIN 1"/>
    <property type="match status" value="1"/>
</dbReference>
<keyword evidence="2" id="KW-0678">Repressor</keyword>
<dbReference type="SUPFAM" id="SSF81301">
    <property type="entry name" value="Nucleotidyltransferase"/>
    <property type="match status" value="1"/>
</dbReference>
<dbReference type="HAMAP" id="MF_01477">
    <property type="entry name" value="Iojap_RsfS"/>
    <property type="match status" value="1"/>
</dbReference>
<dbReference type="Pfam" id="PF02410">
    <property type="entry name" value="RsfS"/>
    <property type="match status" value="1"/>
</dbReference>
<dbReference type="OrthoDB" id="9793681at2"/>
<dbReference type="GO" id="GO:0090071">
    <property type="term" value="P:negative regulation of ribosome biogenesis"/>
    <property type="evidence" value="ECO:0007669"/>
    <property type="project" value="UniProtKB-UniRule"/>
</dbReference>
<proteinExistence type="inferred from homology"/>
<dbReference type="KEGG" id="dat:HRM2_31760"/>
<dbReference type="InterPro" id="IPR043519">
    <property type="entry name" value="NT_sf"/>
</dbReference>
<dbReference type="GO" id="GO:0005737">
    <property type="term" value="C:cytoplasm"/>
    <property type="evidence" value="ECO:0007669"/>
    <property type="project" value="UniProtKB-SubCell"/>
</dbReference>
<comment type="subunit">
    <text evidence="2">Interacts with ribosomal protein uL14 (rplN).</text>
</comment>
<dbReference type="GO" id="GO:0017148">
    <property type="term" value="P:negative regulation of translation"/>
    <property type="evidence" value="ECO:0007669"/>
    <property type="project" value="UniProtKB-UniRule"/>
</dbReference>
<organism evidence="3 4">
    <name type="scientific">Desulforapulum autotrophicum (strain ATCC 43914 / DSM 3382 / VKM B-1955 / HRM2)</name>
    <name type="common">Desulfobacterium autotrophicum</name>
    <dbReference type="NCBI Taxonomy" id="177437"/>
    <lineage>
        <taxon>Bacteria</taxon>
        <taxon>Pseudomonadati</taxon>
        <taxon>Thermodesulfobacteriota</taxon>
        <taxon>Desulfobacteria</taxon>
        <taxon>Desulfobacterales</taxon>
        <taxon>Desulfobacteraceae</taxon>
        <taxon>Desulforapulum</taxon>
    </lineage>
</organism>
<keyword evidence="4" id="KW-1185">Reference proteome</keyword>
<dbReference type="PANTHER" id="PTHR21043">
    <property type="entry name" value="IOJAP SUPERFAMILY ORTHOLOG"/>
    <property type="match status" value="1"/>
</dbReference>
<keyword evidence="2" id="KW-0963">Cytoplasm</keyword>
<evidence type="ECO:0000313" key="4">
    <source>
        <dbReference type="Proteomes" id="UP000000442"/>
    </source>
</evidence>
<evidence type="ECO:0000313" key="3">
    <source>
        <dbReference type="EMBL" id="ACN16257.1"/>
    </source>
</evidence>
<dbReference type="Gene3D" id="3.30.460.10">
    <property type="entry name" value="Beta Polymerase, domain 2"/>
    <property type="match status" value="1"/>
</dbReference>
<dbReference type="Proteomes" id="UP000000442">
    <property type="component" value="Chromosome"/>
</dbReference>
<dbReference type="EMBL" id="CP001087">
    <property type="protein sequence ID" value="ACN16257.1"/>
    <property type="molecule type" value="Genomic_DNA"/>
</dbReference>
<dbReference type="RefSeq" id="WP_015905019.1">
    <property type="nucleotide sequence ID" value="NC_012108.1"/>
</dbReference>
<gene>
    <name evidence="2" type="primary">rsfS</name>
    <name evidence="3" type="ordered locus">HRM2_31760</name>
</gene>
<dbReference type="GO" id="GO:0042256">
    <property type="term" value="P:cytosolic ribosome assembly"/>
    <property type="evidence" value="ECO:0007669"/>
    <property type="project" value="UniProtKB-UniRule"/>
</dbReference>
<dbReference type="InterPro" id="IPR004394">
    <property type="entry name" value="Iojap/RsfS/C7orf30"/>
</dbReference>
<dbReference type="GO" id="GO:0043023">
    <property type="term" value="F:ribosomal large subunit binding"/>
    <property type="evidence" value="ECO:0007669"/>
    <property type="project" value="TreeGrafter"/>
</dbReference>
<dbReference type="eggNOG" id="COG0799">
    <property type="taxonomic scope" value="Bacteria"/>
</dbReference>
<dbReference type="AlphaFoldDB" id="C0QLF3"/>
<protein>
    <recommendedName>
        <fullName evidence="2">Ribosomal silencing factor RsfS</fullName>
    </recommendedName>
</protein>
<sequence>MTNPSDHTKDLLDSLDKYLVEAFLRKAEEITVLDVRKLTSYADAIMIITAKSQRQVSAIAEHINIAMKKINNMPIGTEGMKQGTWALLDYGDVVINVFDKATRDFYDLEGLWSDAPRLDLSAYKTPEKK</sequence>
<dbReference type="STRING" id="177437.HRM2_31760"/>
<reference evidence="3 4" key="1">
    <citation type="journal article" date="2009" name="Environ. Microbiol.">
        <title>Genome sequence of Desulfobacterium autotrophicum HRM2, a marine sulfate reducer oxidizing organic carbon completely to carbon dioxide.</title>
        <authorList>
            <person name="Strittmatter A.W."/>
            <person name="Liesegang H."/>
            <person name="Rabus R."/>
            <person name="Decker I."/>
            <person name="Amann J."/>
            <person name="Andres S."/>
            <person name="Henne A."/>
            <person name="Fricke W.F."/>
            <person name="Martinez-Arias R."/>
            <person name="Bartels D."/>
            <person name="Goesmann A."/>
            <person name="Krause L."/>
            <person name="Puehler A."/>
            <person name="Klenk H.P."/>
            <person name="Richter M."/>
            <person name="Schuler M."/>
            <person name="Gloeckner F.O."/>
            <person name="Meyerdierks A."/>
            <person name="Gottschalk G."/>
            <person name="Amann R."/>
        </authorList>
    </citation>
    <scope>NUCLEOTIDE SEQUENCE [LARGE SCALE GENOMIC DNA]</scope>
    <source>
        <strain evidence="4">ATCC 43914 / DSM 3382 / HRM2</strain>
    </source>
</reference>
<accession>C0QLF3</accession>
<evidence type="ECO:0000256" key="2">
    <source>
        <dbReference type="HAMAP-Rule" id="MF_01477"/>
    </source>
</evidence>
<comment type="similarity">
    <text evidence="1 2">Belongs to the Iojap/RsfS family.</text>
</comment>
<comment type="function">
    <text evidence="2">Functions as a ribosomal silencing factor. Interacts with ribosomal protein uL14 (rplN), blocking formation of intersubunit bridge B8. Prevents association of the 30S and 50S ribosomal subunits and the formation of functional ribosomes, thus repressing translation.</text>
</comment>
<keyword evidence="2" id="KW-0810">Translation regulation</keyword>
<evidence type="ECO:0000256" key="1">
    <source>
        <dbReference type="ARBA" id="ARBA00010574"/>
    </source>
</evidence>
<name>C0QLF3_DESAH</name>